<feature type="non-terminal residue" evidence="2">
    <location>
        <position position="143"/>
    </location>
</feature>
<proteinExistence type="predicted"/>
<reference evidence="2" key="1">
    <citation type="journal article" date="2013" name="Environ. Microbiol.">
        <title>Microbiota from the distal guts of lean and obese adolescents exhibit partial functional redundancy besides clear differences in community structure.</title>
        <authorList>
            <person name="Ferrer M."/>
            <person name="Ruiz A."/>
            <person name="Lanza F."/>
            <person name="Haange S.B."/>
            <person name="Oberbach A."/>
            <person name="Till H."/>
            <person name="Bargiela R."/>
            <person name="Campoy C."/>
            <person name="Segura M.T."/>
            <person name="Richter M."/>
            <person name="von Bergen M."/>
            <person name="Seifert J."/>
            <person name="Suarez A."/>
        </authorList>
    </citation>
    <scope>NUCLEOTIDE SEQUENCE</scope>
</reference>
<dbReference type="AlphaFoldDB" id="K1V8U7"/>
<evidence type="ECO:0000313" key="2">
    <source>
        <dbReference type="EMBL" id="EKC80401.1"/>
    </source>
</evidence>
<sequence length="143" mass="15361">MPYLDVAVVTRQAPGTVIIRVQPAVERFKMEYSGSWLVLSEQLKVLRVEPAEPDNLVQLDALLPEGAATTPGSFLTLDAPSEPTALATAMPSGTATPENADEADTAQETPNEVLNELLGELDQYGLLDGTTVLTMQNMTELSF</sequence>
<keyword evidence="2" id="KW-0131">Cell cycle</keyword>
<evidence type="ECO:0000256" key="1">
    <source>
        <dbReference type="SAM" id="MobiDB-lite"/>
    </source>
</evidence>
<dbReference type="EMBL" id="AJWY01000987">
    <property type="protein sequence ID" value="EKC80401.1"/>
    <property type="molecule type" value="Genomic_DNA"/>
</dbReference>
<feature type="region of interest" description="Disordered" evidence="1">
    <location>
        <begin position="84"/>
        <end position="106"/>
    </location>
</feature>
<dbReference type="GO" id="GO:0051301">
    <property type="term" value="P:cell division"/>
    <property type="evidence" value="ECO:0007669"/>
    <property type="project" value="UniProtKB-KW"/>
</dbReference>
<gene>
    <name evidence="2" type="ORF">LEA_01421</name>
</gene>
<name>K1V8U7_9ZZZZ</name>
<organism evidence="2">
    <name type="scientific">human gut metagenome</name>
    <dbReference type="NCBI Taxonomy" id="408170"/>
    <lineage>
        <taxon>unclassified sequences</taxon>
        <taxon>metagenomes</taxon>
        <taxon>organismal metagenomes</taxon>
    </lineage>
</organism>
<protein>
    <submittedName>
        <fullName evidence="2">Cell division protein FtsQ</fullName>
    </submittedName>
</protein>
<keyword evidence="2" id="KW-0132">Cell division</keyword>
<comment type="caution">
    <text evidence="2">The sequence shown here is derived from an EMBL/GenBank/DDBJ whole genome shotgun (WGS) entry which is preliminary data.</text>
</comment>
<accession>K1V8U7</accession>